<accession>A0A0E3RQ94</accession>
<protein>
    <submittedName>
        <fullName evidence="1">Mobile element protein</fullName>
    </submittedName>
</protein>
<dbReference type="HOGENOM" id="CLU_1109503_0_0_2"/>
<dbReference type="Proteomes" id="UP000033063">
    <property type="component" value="Chromosome"/>
</dbReference>
<reference evidence="1 2" key="1">
    <citation type="submission" date="2014-07" db="EMBL/GenBank/DDBJ databases">
        <title>Methanogenic archaea and the global carbon cycle.</title>
        <authorList>
            <person name="Henriksen J.R."/>
            <person name="Luke J."/>
            <person name="Reinhart S."/>
            <person name="Benedict M.N."/>
            <person name="Youngblut N.D."/>
            <person name="Metcalf M.E."/>
            <person name="Whitaker R.J."/>
            <person name="Metcalf W.W."/>
        </authorList>
    </citation>
    <scope>NUCLEOTIDE SEQUENCE [LARGE SCALE GENOMIC DNA]</scope>
    <source>
        <strain evidence="1 2">LYC</strain>
    </source>
</reference>
<organism evidence="1 2">
    <name type="scientific">Methanosarcina mazei LYC</name>
    <dbReference type="NCBI Taxonomy" id="1434114"/>
    <lineage>
        <taxon>Archaea</taxon>
        <taxon>Methanobacteriati</taxon>
        <taxon>Methanobacteriota</taxon>
        <taxon>Stenosarchaea group</taxon>
        <taxon>Methanomicrobia</taxon>
        <taxon>Methanosarcinales</taxon>
        <taxon>Methanosarcinaceae</taxon>
        <taxon>Methanosarcina</taxon>
    </lineage>
</organism>
<dbReference type="AlphaFoldDB" id="A0A0E3RQ94"/>
<evidence type="ECO:0000313" key="1">
    <source>
        <dbReference type="EMBL" id="AKB68710.1"/>
    </source>
</evidence>
<name>A0A0E3RQ94_METMZ</name>
<sequence>MVTINLTLNNFSELPALLDVFGCFGNDYEYTTQGIFRRKIPPACSICSTPMVHNGYNPHTKQGLGEIIIGRYKCSNCGSTHEEDHSFWEDLKALLYDSFNDFFKLLRYHNVSYEGISDIMDFIYPRSRSTILRAFYKEMEQETVPFSENIHMVHYDEQHPKEGRCQKYRLTLLDAKTQTTIADDLFDDKSPETIKEFLRKNLDASEPVFIVTDFDRDTLIY</sequence>
<gene>
    <name evidence="1" type="ORF">MSMAL_2167</name>
</gene>
<evidence type="ECO:0000313" key="2">
    <source>
        <dbReference type="Proteomes" id="UP000033063"/>
    </source>
</evidence>
<proteinExistence type="predicted"/>
<dbReference type="PATRIC" id="fig|1434114.4.peg.2753"/>
<dbReference type="EMBL" id="CP009513">
    <property type="protein sequence ID" value="AKB68710.1"/>
    <property type="molecule type" value="Genomic_DNA"/>
</dbReference>